<dbReference type="Gene3D" id="3.40.50.12240">
    <property type="match status" value="1"/>
</dbReference>
<evidence type="ECO:0000256" key="13">
    <source>
        <dbReference type="ARBA" id="ARBA00037290"/>
    </source>
</evidence>
<evidence type="ECO:0000259" key="17">
    <source>
        <dbReference type="Pfam" id="PF00006"/>
    </source>
</evidence>
<evidence type="ECO:0000256" key="1">
    <source>
        <dbReference type="ARBA" id="ARBA00004370"/>
    </source>
</evidence>
<dbReference type="InterPro" id="IPR050053">
    <property type="entry name" value="ATPase_alpha/beta_chains"/>
</dbReference>
<feature type="domain" description="ATPase F1/V1/A1 complex alpha/beta subunit nucleotide-binding" evidence="17">
    <location>
        <begin position="30"/>
        <end position="71"/>
    </location>
</feature>
<evidence type="ECO:0000313" key="18">
    <source>
        <dbReference type="EMBL" id="KAK4487565.1"/>
    </source>
</evidence>
<proteinExistence type="inferred from homology"/>
<organism evidence="18 19">
    <name type="scientific">Penstemon davidsonii</name>
    <dbReference type="NCBI Taxonomy" id="160366"/>
    <lineage>
        <taxon>Eukaryota</taxon>
        <taxon>Viridiplantae</taxon>
        <taxon>Streptophyta</taxon>
        <taxon>Embryophyta</taxon>
        <taxon>Tracheophyta</taxon>
        <taxon>Spermatophyta</taxon>
        <taxon>Magnoliopsida</taxon>
        <taxon>eudicotyledons</taxon>
        <taxon>Gunneridae</taxon>
        <taxon>Pentapetalae</taxon>
        <taxon>asterids</taxon>
        <taxon>lamiids</taxon>
        <taxon>Lamiales</taxon>
        <taxon>Plantaginaceae</taxon>
        <taxon>Cheloneae</taxon>
        <taxon>Penstemon</taxon>
    </lineage>
</organism>
<evidence type="ECO:0000256" key="16">
    <source>
        <dbReference type="ARBA" id="ARBA00048383"/>
    </source>
</evidence>
<keyword evidence="11" id="KW-0139">CF(1)</keyword>
<sequence>MQLCTLQIGIRFLKDPGFRTLVPFRPSKIRNDLTDPAPATTFAYLDATTVLSRGLAAKCNYPAVDPLDSTSTMLQPRIVGEEHYETAQRVKQIYDFDDVWLYL</sequence>
<evidence type="ECO:0000256" key="10">
    <source>
        <dbReference type="ARBA" id="ARBA00023136"/>
    </source>
</evidence>
<evidence type="ECO:0000256" key="6">
    <source>
        <dbReference type="ARBA" id="ARBA00022781"/>
    </source>
</evidence>
<evidence type="ECO:0000256" key="9">
    <source>
        <dbReference type="ARBA" id="ARBA00023065"/>
    </source>
</evidence>
<dbReference type="Proteomes" id="UP001291926">
    <property type="component" value="Unassembled WGS sequence"/>
</dbReference>
<evidence type="ECO:0000256" key="12">
    <source>
        <dbReference type="ARBA" id="ARBA00023310"/>
    </source>
</evidence>
<dbReference type="SUPFAM" id="SSF52540">
    <property type="entry name" value="P-loop containing nucleoside triphosphate hydrolases"/>
    <property type="match status" value="1"/>
</dbReference>
<evidence type="ECO:0000256" key="5">
    <source>
        <dbReference type="ARBA" id="ARBA00022741"/>
    </source>
</evidence>
<keyword evidence="9" id="KW-0406">Ion transport</keyword>
<evidence type="ECO:0000256" key="7">
    <source>
        <dbReference type="ARBA" id="ARBA00022840"/>
    </source>
</evidence>
<keyword evidence="5" id="KW-0547">Nucleotide-binding</keyword>
<reference evidence="18 19" key="1">
    <citation type="journal article" date="2023" name="bioRxiv">
        <title>Genome report: Whole genome sequence and annotation of Penstemon davidsonii.</title>
        <authorList>
            <person name="Ostevik K.L."/>
            <person name="Alabady M."/>
            <person name="Zhang M."/>
            <person name="Rausher M.D."/>
        </authorList>
    </citation>
    <scope>NUCLEOTIDE SEQUENCE [LARGE SCALE GENOMIC DNA]</scope>
    <source>
        <strain evidence="18">DNT005</strain>
        <tissue evidence="18">Whole leaf</tissue>
    </source>
</reference>
<keyword evidence="12" id="KW-0066">ATP synthesis</keyword>
<evidence type="ECO:0000256" key="2">
    <source>
        <dbReference type="ARBA" id="ARBA00008936"/>
    </source>
</evidence>
<keyword evidence="10" id="KW-0472">Membrane</keyword>
<evidence type="ECO:0000313" key="19">
    <source>
        <dbReference type="Proteomes" id="UP001291926"/>
    </source>
</evidence>
<keyword evidence="6" id="KW-0375">Hydrogen ion transport</keyword>
<protein>
    <recommendedName>
        <fullName evidence="3">H(+)-transporting two-sector ATPase</fullName>
        <ecNumber evidence="3">7.1.2.2</ecNumber>
    </recommendedName>
    <alternativeName>
        <fullName evidence="15">ATP synthase F1 sector subunit beta</fullName>
    </alternativeName>
    <alternativeName>
        <fullName evidence="14">F-ATPase subunit beta</fullName>
    </alternativeName>
</protein>
<evidence type="ECO:0000256" key="4">
    <source>
        <dbReference type="ARBA" id="ARBA00022448"/>
    </source>
</evidence>
<evidence type="ECO:0000256" key="15">
    <source>
        <dbReference type="ARBA" id="ARBA00042742"/>
    </source>
</evidence>
<comment type="catalytic activity">
    <reaction evidence="16">
        <text>ATP + H2O + 4 H(+)(in) = ADP + phosphate + 5 H(+)(out)</text>
        <dbReference type="Rhea" id="RHEA:57720"/>
        <dbReference type="ChEBI" id="CHEBI:15377"/>
        <dbReference type="ChEBI" id="CHEBI:15378"/>
        <dbReference type="ChEBI" id="CHEBI:30616"/>
        <dbReference type="ChEBI" id="CHEBI:43474"/>
        <dbReference type="ChEBI" id="CHEBI:456216"/>
        <dbReference type="EC" id="7.1.2.2"/>
    </reaction>
</comment>
<keyword evidence="4" id="KW-0813">Transport</keyword>
<gene>
    <name evidence="18" type="ORF">RD792_005787</name>
</gene>
<evidence type="ECO:0000256" key="3">
    <source>
        <dbReference type="ARBA" id="ARBA00012473"/>
    </source>
</evidence>
<dbReference type="InterPro" id="IPR027417">
    <property type="entry name" value="P-loop_NTPase"/>
</dbReference>
<dbReference type="EMBL" id="JAYDYQ010001558">
    <property type="protein sequence ID" value="KAK4487565.1"/>
    <property type="molecule type" value="Genomic_DNA"/>
</dbReference>
<keyword evidence="19" id="KW-1185">Reference proteome</keyword>
<accession>A0ABR0DEC6</accession>
<comment type="caution">
    <text evidence="18">The sequence shown here is derived from an EMBL/GenBank/DDBJ whole genome shotgun (WGS) entry which is preliminary data.</text>
</comment>
<evidence type="ECO:0000256" key="14">
    <source>
        <dbReference type="ARBA" id="ARBA00042624"/>
    </source>
</evidence>
<comment type="subcellular location">
    <subcellularLocation>
        <location evidence="1">Membrane</location>
    </subcellularLocation>
</comment>
<evidence type="ECO:0000256" key="11">
    <source>
        <dbReference type="ARBA" id="ARBA00023196"/>
    </source>
</evidence>
<dbReference type="EC" id="7.1.2.2" evidence="3"/>
<name>A0ABR0DEC6_9LAMI</name>
<comment type="similarity">
    <text evidence="2">Belongs to the ATPase alpha/beta chains family.</text>
</comment>
<dbReference type="InterPro" id="IPR020003">
    <property type="entry name" value="ATPase_a/bsu_AS"/>
</dbReference>
<evidence type="ECO:0000256" key="8">
    <source>
        <dbReference type="ARBA" id="ARBA00022967"/>
    </source>
</evidence>
<keyword evidence="8" id="KW-1278">Translocase</keyword>
<dbReference type="InterPro" id="IPR000194">
    <property type="entry name" value="ATPase_F1/V1/A1_a/bsu_nucl-bd"/>
</dbReference>
<dbReference type="PANTHER" id="PTHR15184">
    <property type="entry name" value="ATP SYNTHASE"/>
    <property type="match status" value="1"/>
</dbReference>
<dbReference type="Pfam" id="PF00006">
    <property type="entry name" value="ATP-synt_ab"/>
    <property type="match status" value="1"/>
</dbReference>
<comment type="function">
    <text evidence="13">Produces ATP from ADP in the presence of a proton gradient across the membrane. The catalytic sites are hosted primarily by the beta subunits.</text>
</comment>
<dbReference type="PROSITE" id="PS00152">
    <property type="entry name" value="ATPASE_ALPHA_BETA"/>
    <property type="match status" value="1"/>
</dbReference>
<dbReference type="PANTHER" id="PTHR15184:SF71">
    <property type="entry name" value="ATP SYNTHASE SUBUNIT BETA, MITOCHONDRIAL"/>
    <property type="match status" value="1"/>
</dbReference>
<keyword evidence="7" id="KW-0067">ATP-binding</keyword>